<dbReference type="OrthoDB" id="3295168at2"/>
<sequence length="239" mass="26016">MLNHDEAVDYLNGFDGIPPEVLQPELLSDGSWLLERREFWASLLYDGADEELLDALFGGEQGVFDQMTDICKEIERSGTWPVLRLGTQAGDFALINWYVIDETEGHEFVVLPGDGRCITVASVAAHSFGPGVSWPEAQRLVERGVLGSSAQRLLLLVRALGDGDSLAEMVDQVADALLAVGDAACPRETAVEAARQLLEDRGGNWSRHGDALVCDNEYAARRVGGLPPEDLLKVTRALQ</sequence>
<dbReference type="Proteomes" id="UP000245697">
    <property type="component" value="Unassembled WGS sequence"/>
</dbReference>
<accession>A0A316F513</accession>
<evidence type="ECO:0000313" key="2">
    <source>
        <dbReference type="Proteomes" id="UP000245697"/>
    </source>
</evidence>
<keyword evidence="2" id="KW-1185">Reference proteome</keyword>
<dbReference type="AlphaFoldDB" id="A0A316F513"/>
<reference evidence="1 2" key="1">
    <citation type="submission" date="2018-05" db="EMBL/GenBank/DDBJ databases">
        <title>Genomic Encyclopedia of Archaeal and Bacterial Type Strains, Phase II (KMG-II): from individual species to whole genera.</title>
        <authorList>
            <person name="Goeker M."/>
        </authorList>
    </citation>
    <scope>NUCLEOTIDE SEQUENCE [LARGE SCALE GENOMIC DNA]</scope>
    <source>
        <strain evidence="1 2">DSM 45184</strain>
    </source>
</reference>
<dbReference type="RefSeq" id="WP_109602102.1">
    <property type="nucleotide sequence ID" value="NZ_BONA01000088.1"/>
</dbReference>
<comment type="caution">
    <text evidence="1">The sequence shown here is derived from an EMBL/GenBank/DDBJ whole genome shotgun (WGS) entry which is preliminary data.</text>
</comment>
<organism evidence="1 2">
    <name type="scientific">Actinoplanes xinjiangensis</name>
    <dbReference type="NCBI Taxonomy" id="512350"/>
    <lineage>
        <taxon>Bacteria</taxon>
        <taxon>Bacillati</taxon>
        <taxon>Actinomycetota</taxon>
        <taxon>Actinomycetes</taxon>
        <taxon>Micromonosporales</taxon>
        <taxon>Micromonosporaceae</taxon>
        <taxon>Actinoplanes</taxon>
    </lineage>
</organism>
<proteinExistence type="predicted"/>
<name>A0A316F513_9ACTN</name>
<evidence type="ECO:0000313" key="1">
    <source>
        <dbReference type="EMBL" id="PWK31704.1"/>
    </source>
</evidence>
<protein>
    <submittedName>
        <fullName evidence="1">Uncharacterized protein</fullName>
    </submittedName>
</protein>
<dbReference type="EMBL" id="QGGR01000032">
    <property type="protein sequence ID" value="PWK31704.1"/>
    <property type="molecule type" value="Genomic_DNA"/>
</dbReference>
<gene>
    <name evidence="1" type="ORF">BC793_13253</name>
</gene>